<accession>A0AAV0F405</accession>
<proteinExistence type="predicted"/>
<organism evidence="2 3">
    <name type="scientific">Cuscuta epithymum</name>
    <dbReference type="NCBI Taxonomy" id="186058"/>
    <lineage>
        <taxon>Eukaryota</taxon>
        <taxon>Viridiplantae</taxon>
        <taxon>Streptophyta</taxon>
        <taxon>Embryophyta</taxon>
        <taxon>Tracheophyta</taxon>
        <taxon>Spermatophyta</taxon>
        <taxon>Magnoliopsida</taxon>
        <taxon>eudicotyledons</taxon>
        <taxon>Gunneridae</taxon>
        <taxon>Pentapetalae</taxon>
        <taxon>asterids</taxon>
        <taxon>lamiids</taxon>
        <taxon>Solanales</taxon>
        <taxon>Convolvulaceae</taxon>
        <taxon>Cuscuteae</taxon>
        <taxon>Cuscuta</taxon>
        <taxon>Cuscuta subgen. Cuscuta</taxon>
    </lineage>
</organism>
<keyword evidence="3" id="KW-1185">Reference proteome</keyword>
<protein>
    <submittedName>
        <fullName evidence="2">Uncharacterized protein</fullName>
    </submittedName>
</protein>
<dbReference type="AlphaFoldDB" id="A0AAV0F405"/>
<sequence length="230" mass="26114">MAASEVQTDWGDGFEEPINTQALVNAVDEILENMIVNNKVDNTSERTEAVDAANIEVPVVQNSEDIQKNGVESAEAERVEVVMTEQPNGEKCDDRQKKDGVEMNDGAFEDVEKRPRRDTKAPNRLSLSGPGNGKRRKKDAARNELKKVVVRGPLTLDPKQQPSDKLQEIIIDFMYAGLLRNHEKSGVKKYNAKHEMLKLRNMTPLWNDGRLTSKSWYYAIWFQGNWIQDT</sequence>
<evidence type="ECO:0000313" key="2">
    <source>
        <dbReference type="EMBL" id="CAH9130159.1"/>
    </source>
</evidence>
<gene>
    <name evidence="2" type="ORF">CEPIT_LOCUS30415</name>
</gene>
<feature type="compositionally biased region" description="Basic and acidic residues" evidence="1">
    <location>
        <begin position="88"/>
        <end position="101"/>
    </location>
</feature>
<feature type="region of interest" description="Disordered" evidence="1">
    <location>
        <begin position="84"/>
        <end position="141"/>
    </location>
</feature>
<feature type="non-terminal residue" evidence="2">
    <location>
        <position position="230"/>
    </location>
</feature>
<dbReference type="EMBL" id="CAMAPF010000958">
    <property type="protein sequence ID" value="CAH9130159.1"/>
    <property type="molecule type" value="Genomic_DNA"/>
</dbReference>
<name>A0AAV0F405_9ASTE</name>
<feature type="compositionally biased region" description="Basic and acidic residues" evidence="1">
    <location>
        <begin position="110"/>
        <end position="121"/>
    </location>
</feature>
<comment type="caution">
    <text evidence="2">The sequence shown here is derived from an EMBL/GenBank/DDBJ whole genome shotgun (WGS) entry which is preliminary data.</text>
</comment>
<reference evidence="2" key="1">
    <citation type="submission" date="2022-07" db="EMBL/GenBank/DDBJ databases">
        <authorList>
            <person name="Macas J."/>
            <person name="Novak P."/>
            <person name="Neumann P."/>
        </authorList>
    </citation>
    <scope>NUCLEOTIDE SEQUENCE</scope>
</reference>
<evidence type="ECO:0000256" key="1">
    <source>
        <dbReference type="SAM" id="MobiDB-lite"/>
    </source>
</evidence>
<dbReference type="Proteomes" id="UP001152523">
    <property type="component" value="Unassembled WGS sequence"/>
</dbReference>
<evidence type="ECO:0000313" key="3">
    <source>
        <dbReference type="Proteomes" id="UP001152523"/>
    </source>
</evidence>